<protein>
    <submittedName>
        <fullName evidence="3">DUF2993 domain-containing protein</fullName>
    </submittedName>
</protein>
<dbReference type="EMBL" id="CP035495">
    <property type="protein sequence ID" value="QAY64905.1"/>
    <property type="molecule type" value="Genomic_DNA"/>
</dbReference>
<gene>
    <name evidence="3" type="ORF">ET495_13390</name>
</gene>
<dbReference type="KEGG" id="xyl:ET495_13390"/>
<feature type="chain" id="PRO_5020524457" evidence="2">
    <location>
        <begin position="31"/>
        <end position="117"/>
    </location>
</feature>
<name>A0A4P6EQV8_9MICO</name>
<organism evidence="3 4">
    <name type="scientific">Xylanimonas allomyrinae</name>
    <dbReference type="NCBI Taxonomy" id="2509459"/>
    <lineage>
        <taxon>Bacteria</taxon>
        <taxon>Bacillati</taxon>
        <taxon>Actinomycetota</taxon>
        <taxon>Actinomycetes</taxon>
        <taxon>Micrococcales</taxon>
        <taxon>Promicromonosporaceae</taxon>
        <taxon>Xylanimonas</taxon>
    </lineage>
</organism>
<evidence type="ECO:0000313" key="3">
    <source>
        <dbReference type="EMBL" id="QAY64905.1"/>
    </source>
</evidence>
<evidence type="ECO:0000256" key="2">
    <source>
        <dbReference type="SAM" id="SignalP"/>
    </source>
</evidence>
<proteinExistence type="predicted"/>
<reference evidence="3 4" key="1">
    <citation type="submission" date="2019-01" db="EMBL/GenBank/DDBJ databases">
        <title>Genome sequencing of strain 2JSPR-7.</title>
        <authorList>
            <person name="Heo J."/>
            <person name="Kim S.-J."/>
            <person name="Kim J.-S."/>
            <person name="Hong S.-B."/>
            <person name="Kwon S.-W."/>
        </authorList>
    </citation>
    <scope>NUCLEOTIDE SEQUENCE [LARGE SCALE GENOMIC DNA]</scope>
    <source>
        <strain evidence="3 4">2JSPR-7</strain>
    </source>
</reference>
<dbReference type="OrthoDB" id="3215846at2"/>
<feature type="signal peptide" evidence="2">
    <location>
        <begin position="1"/>
        <end position="30"/>
    </location>
</feature>
<sequence>MTGRRRGDRRRSLAAAVVTLALLAAVAVGADRAAAWVTGRGAAAAVALGGDDVSGARVDIHGFPFLTQLAAGRLTRVTGVLDSGSFGGWPCPTSTSTRGESAPAPRGRSRRRGPTGS</sequence>
<dbReference type="InterPro" id="IPR006311">
    <property type="entry name" value="TAT_signal"/>
</dbReference>
<dbReference type="AlphaFoldDB" id="A0A4P6EQV8"/>
<evidence type="ECO:0000313" key="4">
    <source>
        <dbReference type="Proteomes" id="UP000291758"/>
    </source>
</evidence>
<evidence type="ECO:0000256" key="1">
    <source>
        <dbReference type="SAM" id="MobiDB-lite"/>
    </source>
</evidence>
<dbReference type="InterPro" id="IPR021373">
    <property type="entry name" value="DUF2993"/>
</dbReference>
<feature type="compositionally biased region" description="Basic residues" evidence="1">
    <location>
        <begin position="107"/>
        <end position="117"/>
    </location>
</feature>
<dbReference type="PROSITE" id="PS51318">
    <property type="entry name" value="TAT"/>
    <property type="match status" value="1"/>
</dbReference>
<dbReference type="Pfam" id="PF11209">
    <property type="entry name" value="LmeA"/>
    <property type="match status" value="1"/>
</dbReference>
<dbReference type="Proteomes" id="UP000291758">
    <property type="component" value="Chromosome"/>
</dbReference>
<accession>A0A4P6EQV8</accession>
<keyword evidence="2" id="KW-0732">Signal</keyword>
<keyword evidence="4" id="KW-1185">Reference proteome</keyword>
<feature type="region of interest" description="Disordered" evidence="1">
    <location>
        <begin position="85"/>
        <end position="117"/>
    </location>
</feature>